<reference evidence="2 3" key="1">
    <citation type="journal article" date="2011" name="J. Bacteriol.">
        <title>Complete genome sequence of the polycyclic aromatic hydrocarbon-degrading bacterium Alteromonas sp. strain SN2.</title>
        <authorList>
            <person name="Jin H.M."/>
            <person name="Jeong H."/>
            <person name="Moon E.J."/>
            <person name="Math R.K."/>
            <person name="Lee K."/>
            <person name="Kim H.J."/>
            <person name="Jeon C.O."/>
            <person name="Oh T.K."/>
            <person name="Kim J.F."/>
        </authorList>
    </citation>
    <scope>NUCLEOTIDE SEQUENCE [LARGE SCALE GENOMIC DNA]</scope>
    <source>
        <strain evidence="3">JCM 17741 / KACC 18427 / KCTC 11700BP / SN2</strain>
    </source>
</reference>
<accession>F5Z8D9</accession>
<dbReference type="RefSeq" id="WP_013784268.1">
    <property type="nucleotide sequence ID" value="NC_015554.1"/>
</dbReference>
<gene>
    <name evidence="2" type="ordered locus">ambt_09030</name>
</gene>
<dbReference type="EMBL" id="CP002339">
    <property type="protein sequence ID" value="AEF03332.1"/>
    <property type="molecule type" value="Genomic_DNA"/>
</dbReference>
<dbReference type="Pfam" id="PF20172">
    <property type="entry name" value="DUF6538"/>
    <property type="match status" value="1"/>
</dbReference>
<dbReference type="Proteomes" id="UP000000683">
    <property type="component" value="Chromosome"/>
</dbReference>
<proteinExistence type="predicted"/>
<dbReference type="KEGG" id="alt:ambt_09030"/>
<evidence type="ECO:0000313" key="3">
    <source>
        <dbReference type="Proteomes" id="UP000000683"/>
    </source>
</evidence>
<dbReference type="AlphaFoldDB" id="F5Z8D9"/>
<name>F5Z8D9_ALTNA</name>
<evidence type="ECO:0000259" key="1">
    <source>
        <dbReference type="Pfam" id="PF20172"/>
    </source>
</evidence>
<keyword evidence="3" id="KW-1185">Reference proteome</keyword>
<sequence>MGAIATPYKDPKSGIYYVRVAFPANVRHIIGKRELKMSLRTKDSREAKLKAIDPTQDAYTQIELARAKLSVTSNVELTPRDCAVIAQRWYARVRSNIEAGGDTSEFISYDVGKLSDTGLTDESLEVTFTFGFTDTLSI</sequence>
<dbReference type="InterPro" id="IPR046668">
    <property type="entry name" value="DUF6538"/>
</dbReference>
<protein>
    <submittedName>
        <fullName evidence="2">Integrase</fullName>
    </submittedName>
</protein>
<organism evidence="2 3">
    <name type="scientific">Alteromonas naphthalenivorans</name>
    <dbReference type="NCBI Taxonomy" id="715451"/>
    <lineage>
        <taxon>Bacteria</taxon>
        <taxon>Pseudomonadati</taxon>
        <taxon>Pseudomonadota</taxon>
        <taxon>Gammaproteobacteria</taxon>
        <taxon>Alteromonadales</taxon>
        <taxon>Alteromonadaceae</taxon>
        <taxon>Alteromonas/Salinimonas group</taxon>
        <taxon>Alteromonas</taxon>
    </lineage>
</organism>
<dbReference type="HOGENOM" id="CLU_1850952_0_0_6"/>
<evidence type="ECO:0000313" key="2">
    <source>
        <dbReference type="EMBL" id="AEF03332.1"/>
    </source>
</evidence>
<feature type="domain" description="DUF6538" evidence="1">
    <location>
        <begin position="12"/>
        <end position="66"/>
    </location>
</feature>